<geneLocation type="plasmid" evidence="2 3">
    <name>II</name>
</geneLocation>
<dbReference type="EMBL" id="LN681226">
    <property type="protein sequence ID" value="CEK12389.1"/>
    <property type="molecule type" value="Genomic_DNA"/>
</dbReference>
<dbReference type="AlphaFoldDB" id="A0A0A8V044"/>
<keyword evidence="3" id="KW-1185">Reference proteome</keyword>
<feature type="transmembrane region" description="Helical" evidence="1">
    <location>
        <begin position="12"/>
        <end position="34"/>
    </location>
</feature>
<keyword evidence="2" id="KW-0614">Plasmid</keyword>
<evidence type="ECO:0000256" key="1">
    <source>
        <dbReference type="SAM" id="Phobius"/>
    </source>
</evidence>
<proteinExistence type="predicted"/>
<evidence type="ECO:0000313" key="2">
    <source>
        <dbReference type="EMBL" id="CEK12389.1"/>
    </source>
</evidence>
<dbReference type="Proteomes" id="UP000032803">
    <property type="component" value="Plasmid II"/>
</dbReference>
<gene>
    <name evidence="2" type="ORF">LHA_pA0142</name>
</gene>
<accession>A0A0A8V044</accession>
<protein>
    <submittedName>
        <fullName evidence="2">Uncharacterized protein</fullName>
    </submittedName>
</protein>
<sequence>MAIVYNLIRGGVHCMMDINTILLFIIVLVFLRLFDLSNFESTCHQAIDHWLTRKYGIRGFEKRAYKRGFLDLFHEELTLRSHRPITQRECHYAFRVAQYRHENNY</sequence>
<keyword evidence="1" id="KW-0472">Membrane</keyword>
<evidence type="ECO:0000313" key="3">
    <source>
        <dbReference type="Proteomes" id="UP000032803"/>
    </source>
</evidence>
<dbReference type="HOGENOM" id="CLU_2423304_0_0_6"/>
<name>A0A0A8V044_LEGHA</name>
<keyword evidence="1" id="KW-1133">Transmembrane helix</keyword>
<dbReference type="KEGG" id="lha:LHA_pA0142"/>
<organism evidence="2 3">
    <name type="scientific">Legionella hackeliae</name>
    <dbReference type="NCBI Taxonomy" id="449"/>
    <lineage>
        <taxon>Bacteria</taxon>
        <taxon>Pseudomonadati</taxon>
        <taxon>Pseudomonadota</taxon>
        <taxon>Gammaproteobacteria</taxon>
        <taxon>Legionellales</taxon>
        <taxon>Legionellaceae</taxon>
        <taxon>Legionella</taxon>
    </lineage>
</organism>
<reference evidence="3" key="1">
    <citation type="submission" date="2014-09" db="EMBL/GenBank/DDBJ databases">
        <authorList>
            <person name="Gomez-Valero L."/>
        </authorList>
    </citation>
    <scope>NUCLEOTIDE SEQUENCE [LARGE SCALE GENOMIC DNA]</scope>
    <source>
        <strain evidence="3">ATCC35250</strain>
        <plasmid evidence="3">II</plasmid>
    </source>
</reference>
<keyword evidence="1" id="KW-0812">Transmembrane</keyword>